<name>A0AAV7VY19_PLEWA</name>
<protein>
    <submittedName>
        <fullName evidence="1">Uncharacterized protein</fullName>
    </submittedName>
</protein>
<organism evidence="1 2">
    <name type="scientific">Pleurodeles waltl</name>
    <name type="common">Iberian ribbed newt</name>
    <dbReference type="NCBI Taxonomy" id="8319"/>
    <lineage>
        <taxon>Eukaryota</taxon>
        <taxon>Metazoa</taxon>
        <taxon>Chordata</taxon>
        <taxon>Craniata</taxon>
        <taxon>Vertebrata</taxon>
        <taxon>Euteleostomi</taxon>
        <taxon>Amphibia</taxon>
        <taxon>Batrachia</taxon>
        <taxon>Caudata</taxon>
        <taxon>Salamandroidea</taxon>
        <taxon>Salamandridae</taxon>
        <taxon>Pleurodelinae</taxon>
        <taxon>Pleurodeles</taxon>
    </lineage>
</organism>
<sequence>MASVLAGRAYCLMSLSPAGPLRPQPLFTCQGWPHRGRDPLSGPLFRRLKQAAVSQSVSSPPQLQFHSRAQRFLGSPGSLQRLYTAVLGA</sequence>
<accession>A0AAV7VY19</accession>
<proteinExistence type="predicted"/>
<keyword evidence="2" id="KW-1185">Reference proteome</keyword>
<reference evidence="1" key="1">
    <citation type="journal article" date="2022" name="bioRxiv">
        <title>Sequencing and chromosome-scale assembly of the giantPleurodeles waltlgenome.</title>
        <authorList>
            <person name="Brown T."/>
            <person name="Elewa A."/>
            <person name="Iarovenko S."/>
            <person name="Subramanian E."/>
            <person name="Araus A.J."/>
            <person name="Petzold A."/>
            <person name="Susuki M."/>
            <person name="Suzuki K.-i.T."/>
            <person name="Hayashi T."/>
            <person name="Toyoda A."/>
            <person name="Oliveira C."/>
            <person name="Osipova E."/>
            <person name="Leigh N.D."/>
            <person name="Simon A."/>
            <person name="Yun M.H."/>
        </authorList>
    </citation>
    <scope>NUCLEOTIDE SEQUENCE</scope>
    <source>
        <strain evidence="1">20211129_DDA</strain>
        <tissue evidence="1">Liver</tissue>
    </source>
</reference>
<dbReference type="AlphaFoldDB" id="A0AAV7VY19"/>
<evidence type="ECO:0000313" key="1">
    <source>
        <dbReference type="EMBL" id="KAJ1205238.1"/>
    </source>
</evidence>
<dbReference type="Proteomes" id="UP001066276">
    <property type="component" value="Chromosome 1_2"/>
</dbReference>
<evidence type="ECO:0000313" key="2">
    <source>
        <dbReference type="Proteomes" id="UP001066276"/>
    </source>
</evidence>
<gene>
    <name evidence="1" type="ORF">NDU88_000673</name>
</gene>
<comment type="caution">
    <text evidence="1">The sequence shown here is derived from an EMBL/GenBank/DDBJ whole genome shotgun (WGS) entry which is preliminary data.</text>
</comment>
<dbReference type="EMBL" id="JANPWB010000002">
    <property type="protein sequence ID" value="KAJ1205238.1"/>
    <property type="molecule type" value="Genomic_DNA"/>
</dbReference>